<evidence type="ECO:0000256" key="7">
    <source>
        <dbReference type="ARBA" id="ARBA00022833"/>
    </source>
</evidence>
<dbReference type="GO" id="GO:0003917">
    <property type="term" value="F:DNA topoisomerase type I (single strand cut, ATP-independent) activity"/>
    <property type="evidence" value="ECO:0007669"/>
    <property type="project" value="UniProtKB-EC"/>
</dbReference>
<dbReference type="Gene3D" id="3.40.50.140">
    <property type="match status" value="1"/>
</dbReference>
<evidence type="ECO:0000313" key="17">
    <source>
        <dbReference type="EMBL" id="EGU42489.1"/>
    </source>
</evidence>
<dbReference type="InterPro" id="IPR006171">
    <property type="entry name" value="TOPRIM_dom"/>
</dbReference>
<dbReference type="PANTHER" id="PTHR11390:SF21">
    <property type="entry name" value="DNA TOPOISOMERASE 3-ALPHA"/>
    <property type="match status" value="1"/>
</dbReference>
<dbReference type="InterPro" id="IPR023406">
    <property type="entry name" value="Topo_IA_AS"/>
</dbReference>
<proteinExistence type="inferred from homology"/>
<name>F9RIF7_9VIBR</name>
<keyword evidence="4" id="KW-0479">Metal-binding</keyword>
<dbReference type="Pfam" id="PF01751">
    <property type="entry name" value="Toprim"/>
    <property type="match status" value="1"/>
</dbReference>
<accession>F9RIF7</accession>
<dbReference type="SMART" id="SM00437">
    <property type="entry name" value="TOP1Ac"/>
    <property type="match status" value="1"/>
</dbReference>
<feature type="domain" description="Topo IA-type catalytic" evidence="16">
    <location>
        <begin position="154"/>
        <end position="616"/>
    </location>
</feature>
<evidence type="ECO:0000256" key="10">
    <source>
        <dbReference type="ARBA" id="ARBA00023235"/>
    </source>
</evidence>
<dbReference type="InterPro" id="IPR013824">
    <property type="entry name" value="Topo_IA_cen_sub1"/>
</dbReference>
<dbReference type="GO" id="GO:0003677">
    <property type="term" value="F:DNA binding"/>
    <property type="evidence" value="ECO:0007669"/>
    <property type="project" value="UniProtKB-KW"/>
</dbReference>
<feature type="domain" description="Toprim" evidence="15">
    <location>
        <begin position="2"/>
        <end position="137"/>
    </location>
</feature>
<evidence type="ECO:0000259" key="15">
    <source>
        <dbReference type="PROSITE" id="PS50880"/>
    </source>
</evidence>
<reference evidence="17 18" key="1">
    <citation type="journal article" date="2012" name="Int. J. Syst. Evol. Microbiol.">
        <title>Vibrio caribbeanicus sp. nov., isolated from the marine sponge Scleritoderma cyanea.</title>
        <authorList>
            <person name="Hoffmann M."/>
            <person name="Monday S.R."/>
            <person name="Allard M.W."/>
            <person name="Strain E.A."/>
            <person name="Whittaker P."/>
            <person name="Naum M."/>
            <person name="McCarthy P.J."/>
            <person name="Lopez J.V."/>
            <person name="Fischer M."/>
            <person name="Brown E.W."/>
        </authorList>
    </citation>
    <scope>NUCLEOTIDE SEQUENCE [LARGE SCALE GENOMIC DNA]</scope>
    <source>
        <strain evidence="17 18">LMG 19158</strain>
    </source>
</reference>
<dbReference type="Pfam" id="PF01396">
    <property type="entry name" value="Zn_ribbon_Top1"/>
    <property type="match status" value="2"/>
</dbReference>
<dbReference type="PROSITE" id="PS52039">
    <property type="entry name" value="TOPO_IA_2"/>
    <property type="match status" value="1"/>
</dbReference>
<comment type="caution">
    <text evidence="17">The sequence shown here is derived from an EMBL/GenBank/DDBJ whole genome shotgun (WGS) entry which is preliminary data.</text>
</comment>
<dbReference type="InterPro" id="IPR013825">
    <property type="entry name" value="Topo_IA_cen_sub2"/>
</dbReference>
<dbReference type="GO" id="GO:0043597">
    <property type="term" value="C:cytoplasmic replication fork"/>
    <property type="evidence" value="ECO:0007669"/>
    <property type="project" value="TreeGrafter"/>
</dbReference>
<evidence type="ECO:0000256" key="6">
    <source>
        <dbReference type="ARBA" id="ARBA00022771"/>
    </source>
</evidence>
<dbReference type="AlphaFoldDB" id="F9RIF7"/>
<keyword evidence="8" id="KW-0799">Topoisomerase</keyword>
<dbReference type="InterPro" id="IPR013497">
    <property type="entry name" value="Topo_IA_cen"/>
</dbReference>
<evidence type="ECO:0000256" key="1">
    <source>
        <dbReference type="ARBA" id="ARBA00000213"/>
    </source>
</evidence>
<dbReference type="GO" id="GO:0006310">
    <property type="term" value="P:DNA recombination"/>
    <property type="evidence" value="ECO:0007669"/>
    <property type="project" value="TreeGrafter"/>
</dbReference>
<comment type="catalytic activity">
    <reaction evidence="1">
        <text>ATP-independent breakage of single-stranded DNA, followed by passage and rejoining.</text>
        <dbReference type="EC" id="5.6.2.1"/>
    </reaction>
</comment>
<evidence type="ECO:0000256" key="2">
    <source>
        <dbReference type="ARBA" id="ARBA00009446"/>
    </source>
</evidence>
<dbReference type="EMBL" id="AFWE01000018">
    <property type="protein sequence ID" value="EGU42489.1"/>
    <property type="molecule type" value="Genomic_DNA"/>
</dbReference>
<dbReference type="eggNOG" id="COG0550">
    <property type="taxonomic scope" value="Bacteria"/>
</dbReference>
<dbReference type="PRINTS" id="PR00417">
    <property type="entry name" value="PRTPISMRASEI"/>
</dbReference>
<evidence type="ECO:0000256" key="12">
    <source>
        <dbReference type="ARBA" id="ARBA00031985"/>
    </source>
</evidence>
<dbReference type="PROSITE" id="PS50880">
    <property type="entry name" value="TOPRIM"/>
    <property type="match status" value="1"/>
</dbReference>
<organism evidence="17 18">
    <name type="scientific">Vibrio scophthalmi LMG 19158</name>
    <dbReference type="NCBI Taxonomy" id="870967"/>
    <lineage>
        <taxon>Bacteria</taxon>
        <taxon>Pseudomonadati</taxon>
        <taxon>Pseudomonadota</taxon>
        <taxon>Gammaproteobacteria</taxon>
        <taxon>Vibrionales</taxon>
        <taxon>Vibrionaceae</taxon>
        <taxon>Vibrio</taxon>
    </lineage>
</organism>
<dbReference type="Gene3D" id="2.70.20.10">
    <property type="entry name" value="Topoisomerase I, domain 3"/>
    <property type="match status" value="1"/>
</dbReference>
<keyword evidence="7" id="KW-0862">Zinc</keyword>
<evidence type="ECO:0000256" key="13">
    <source>
        <dbReference type="ARBA" id="ARBA00032235"/>
    </source>
</evidence>
<evidence type="ECO:0000256" key="4">
    <source>
        <dbReference type="ARBA" id="ARBA00022723"/>
    </source>
</evidence>
<dbReference type="CDD" id="cd03362">
    <property type="entry name" value="TOPRIM_TopoIA_TopoIII"/>
    <property type="match status" value="1"/>
</dbReference>
<sequence length="749" mass="83021">MMRLFIAEKPSLAKAIYEGLGGTGSTAMGRGYLEIGDTKIAPCYGHMMELFDPEDYDEKYKVWSMDDLPIKAFMPPVLKAKHESKEQLDLIFKLIEEATDIVHAGDPDDEGQLLIDEILNHVGNTKPVYRVHIADLNLKPVQNALANLKPNSEFEHFGRSALARSIADQLFGYNLTRGFTLQGRNQGFDGVLNVGRVQSAVLGLINSRTLANLSHQESFYYEVNGQFSAAAGAFSGKYQPSDNDILDEKNRIIEMASASQAVAQSKGGTFTVSEAVTKPEKKAAPAPYNLSSLQQACAKKWGYSADRTLEIMQSLYETHKLLTYPRSDCRFLSDEHFELRDPILQAVTGTMPQFAPLIENANLDSKHKAFNSDKITAHHAICPTEKSGEGITLTADEKNIYELIARGFIALFYPESVRDKTRVVLVNEHQREFVATQTDLLSQGWESLYGSEKEAPVRAVDLTAVQKGDTLSCIDASIDKKATTPPKYFVESTLLAAMSRAAKFISDPELRKDLEAKDKDNPAESGSIGTEATRASILKKLSDNSALISIEEEKGYKEKVWKTTKQGQDFCAALPNEIIAPDISAMWSSQQEAIKQGTLTVEAFVDGIDAYIEKQIEHIKTHGIKITPNMQPCPVCKQAYLRRRTSGTGEQFFACNRYPDCKTTYPDKGGKPDLTPRVKRIMNVSKHPCPVCSKGLIRRSSKFKGKTRYYWTCSGYPECKTTIFDQAGKPNYATAKTETTPPSDAPASE</sequence>
<dbReference type="SUPFAM" id="SSF56712">
    <property type="entry name" value="Prokaryotic type I DNA topoisomerase"/>
    <property type="match status" value="1"/>
</dbReference>
<dbReference type="Gene3D" id="3.30.65.10">
    <property type="entry name" value="Bacterial Topoisomerase I, domain 1"/>
    <property type="match status" value="2"/>
</dbReference>
<evidence type="ECO:0000259" key="16">
    <source>
        <dbReference type="PROSITE" id="PS52039"/>
    </source>
</evidence>
<evidence type="ECO:0000256" key="11">
    <source>
        <dbReference type="ARBA" id="ARBA00030003"/>
    </source>
</evidence>
<dbReference type="PROSITE" id="PS00396">
    <property type="entry name" value="TOPO_IA_1"/>
    <property type="match status" value="1"/>
</dbReference>
<evidence type="ECO:0000256" key="3">
    <source>
        <dbReference type="ARBA" id="ARBA00012891"/>
    </source>
</evidence>
<evidence type="ECO:0000256" key="8">
    <source>
        <dbReference type="ARBA" id="ARBA00023029"/>
    </source>
</evidence>
<keyword evidence="10 17" id="KW-0413">Isomerase</keyword>
<evidence type="ECO:0000256" key="14">
    <source>
        <dbReference type="ARBA" id="ARBA00032877"/>
    </source>
</evidence>
<dbReference type="InterPro" id="IPR013826">
    <property type="entry name" value="Topo_IA_cen_sub3"/>
</dbReference>
<dbReference type="Gene3D" id="1.10.290.10">
    <property type="entry name" value="Topoisomerase I, domain 4"/>
    <property type="match status" value="1"/>
</dbReference>
<evidence type="ECO:0000256" key="5">
    <source>
        <dbReference type="ARBA" id="ARBA00022737"/>
    </source>
</evidence>
<dbReference type="GO" id="GO:0006265">
    <property type="term" value="P:DNA topological change"/>
    <property type="evidence" value="ECO:0007669"/>
    <property type="project" value="InterPro"/>
</dbReference>
<keyword evidence="6" id="KW-0863">Zinc-finger</keyword>
<evidence type="ECO:0000256" key="9">
    <source>
        <dbReference type="ARBA" id="ARBA00023125"/>
    </source>
</evidence>
<dbReference type="GO" id="GO:0008270">
    <property type="term" value="F:zinc ion binding"/>
    <property type="evidence" value="ECO:0007669"/>
    <property type="project" value="UniProtKB-KW"/>
</dbReference>
<dbReference type="InterPro" id="IPR013498">
    <property type="entry name" value="Topo_IA_Znf"/>
</dbReference>
<evidence type="ECO:0000313" key="18">
    <source>
        <dbReference type="Proteomes" id="UP000004349"/>
    </source>
</evidence>
<dbReference type="PANTHER" id="PTHR11390">
    <property type="entry name" value="PROKARYOTIC DNA TOPOISOMERASE"/>
    <property type="match status" value="1"/>
</dbReference>
<dbReference type="InterPro" id="IPR034144">
    <property type="entry name" value="TOPRIM_TopoIII"/>
</dbReference>
<comment type="similarity">
    <text evidence="2">Belongs to the type IA topoisomerase family.</text>
</comment>
<dbReference type="GO" id="GO:0006281">
    <property type="term" value="P:DNA repair"/>
    <property type="evidence" value="ECO:0007669"/>
    <property type="project" value="TreeGrafter"/>
</dbReference>
<keyword evidence="9" id="KW-0238">DNA-binding</keyword>
<dbReference type="SMART" id="SM00436">
    <property type="entry name" value="TOP1Bc"/>
    <property type="match status" value="1"/>
</dbReference>
<dbReference type="EC" id="5.6.2.1" evidence="3"/>
<dbReference type="RefSeq" id="WP_005592732.1">
    <property type="nucleotide sequence ID" value="NZ_AFWE01000018.1"/>
</dbReference>
<dbReference type="InterPro" id="IPR023405">
    <property type="entry name" value="Topo_IA_core_domain"/>
</dbReference>
<dbReference type="InterPro" id="IPR003602">
    <property type="entry name" value="Topo_IA_DNA-bd_dom"/>
</dbReference>
<protein>
    <recommendedName>
        <fullName evidence="3">DNA topoisomerase</fullName>
        <ecNumber evidence="3">5.6.2.1</ecNumber>
    </recommendedName>
    <alternativeName>
        <fullName evidence="14">Omega-protein</fullName>
    </alternativeName>
    <alternativeName>
        <fullName evidence="13">Relaxing enzyme</fullName>
    </alternativeName>
    <alternativeName>
        <fullName evidence="11">Swivelase</fullName>
    </alternativeName>
    <alternativeName>
        <fullName evidence="12">Untwisting enzyme</fullName>
    </alternativeName>
</protein>
<dbReference type="InterPro" id="IPR000380">
    <property type="entry name" value="Topo_IA"/>
</dbReference>
<gene>
    <name evidence="17" type="ORF">VIS19158_11848</name>
</gene>
<dbReference type="SMART" id="SM00493">
    <property type="entry name" value="TOPRIM"/>
    <property type="match status" value="1"/>
</dbReference>
<dbReference type="InterPro" id="IPR003601">
    <property type="entry name" value="Topo_IA_2"/>
</dbReference>
<dbReference type="Gene3D" id="1.10.460.10">
    <property type="entry name" value="Topoisomerase I, domain 2"/>
    <property type="match status" value="1"/>
</dbReference>
<keyword evidence="5" id="KW-0677">Repeat</keyword>
<dbReference type="Pfam" id="PF01131">
    <property type="entry name" value="Topoisom_bac"/>
    <property type="match status" value="1"/>
</dbReference>
<dbReference type="Proteomes" id="UP000004349">
    <property type="component" value="Unassembled WGS sequence"/>
</dbReference>